<proteinExistence type="inferred from homology"/>
<dbReference type="InterPro" id="IPR051121">
    <property type="entry name" value="FAH"/>
</dbReference>
<protein>
    <recommendedName>
        <fullName evidence="7">Ureidoglycolate lyase</fullName>
    </recommendedName>
</protein>
<dbReference type="Gene3D" id="3.90.850.10">
    <property type="entry name" value="Fumarylacetoacetase-like, C-terminal domain"/>
    <property type="match status" value="1"/>
</dbReference>
<dbReference type="EMBL" id="OMOF01000945">
    <property type="protein sequence ID" value="SPF56733.1"/>
    <property type="molecule type" value="Genomic_DNA"/>
</dbReference>
<dbReference type="Pfam" id="PF10370">
    <property type="entry name" value="Rv2993c-like_N"/>
    <property type="match status" value="1"/>
</dbReference>
<evidence type="ECO:0008006" key="7">
    <source>
        <dbReference type="Google" id="ProtNLM"/>
    </source>
</evidence>
<dbReference type="SUPFAM" id="SSF56529">
    <property type="entry name" value="FAH"/>
    <property type="match status" value="1"/>
</dbReference>
<keyword evidence="2" id="KW-0479">Metal-binding</keyword>
<comment type="similarity">
    <text evidence="1">Belongs to the FAH family.</text>
</comment>
<dbReference type="GO" id="GO:0046872">
    <property type="term" value="F:metal ion binding"/>
    <property type="evidence" value="ECO:0007669"/>
    <property type="project" value="UniProtKB-KW"/>
</dbReference>
<feature type="domain" description="Rv2993c-like N-terminal" evidence="4">
    <location>
        <begin position="35"/>
        <end position="86"/>
    </location>
</feature>
<name>A0A2U3LXR2_9FIRM</name>
<accession>A0A2U3LXR2</accession>
<dbReference type="GO" id="GO:0016853">
    <property type="term" value="F:isomerase activity"/>
    <property type="evidence" value="ECO:0007669"/>
    <property type="project" value="UniProtKB-ARBA"/>
</dbReference>
<evidence type="ECO:0000259" key="3">
    <source>
        <dbReference type="Pfam" id="PF01557"/>
    </source>
</evidence>
<evidence type="ECO:0000313" key="6">
    <source>
        <dbReference type="Proteomes" id="UP000238916"/>
    </source>
</evidence>
<evidence type="ECO:0000256" key="1">
    <source>
        <dbReference type="ARBA" id="ARBA00010211"/>
    </source>
</evidence>
<dbReference type="Pfam" id="PF01557">
    <property type="entry name" value="FAA_hydrolase"/>
    <property type="match status" value="1"/>
</dbReference>
<dbReference type="FunFam" id="3.90.850.10:FF:000002">
    <property type="entry name" value="2-hydroxyhepta-2,4-diene-1,7-dioate isomerase"/>
    <property type="match status" value="1"/>
</dbReference>
<gene>
    <name evidence="5" type="ORF">SBF1_950010</name>
</gene>
<sequence>MLKYISEHEEGYLTVQCKEKRLAMQSENRNGLIVMKYVRLINSENELKYGVIEGEMVRLLDGSFLDSKSNPTDIYLPLDGITLLAPVEPSKVICVGLNYALHIKEMNHKLPEDPVIFMKAPTCIIGPEAEIVYPRISQQVDYEAELAVIIGSTIKDVTEAEAAEAIFGYTCANDVTARDLQKKDGQWTRGKSFDTFCPIGPWIVTDIDPNQLDIQLLLNGEVKQSSNTRNFITSVPKLVSFISQVMTLIPGDVVLTGTPEGVGPMQSGDEVIVKIQAIGELHNTLK</sequence>
<dbReference type="InterPro" id="IPR011234">
    <property type="entry name" value="Fumarylacetoacetase-like_C"/>
</dbReference>
<dbReference type="Proteomes" id="UP000238916">
    <property type="component" value="Unassembled WGS sequence"/>
</dbReference>
<dbReference type="PANTHER" id="PTHR42796">
    <property type="entry name" value="FUMARYLACETOACETATE HYDROLASE DOMAIN-CONTAINING PROTEIN 2A-RELATED"/>
    <property type="match status" value="1"/>
</dbReference>
<evidence type="ECO:0000259" key="4">
    <source>
        <dbReference type="Pfam" id="PF10370"/>
    </source>
</evidence>
<evidence type="ECO:0000313" key="5">
    <source>
        <dbReference type="EMBL" id="SPF56733.1"/>
    </source>
</evidence>
<dbReference type="AlphaFoldDB" id="A0A2U3LXR2"/>
<feature type="domain" description="Fumarylacetoacetase-like C-terminal" evidence="3">
    <location>
        <begin position="91"/>
        <end position="285"/>
    </location>
</feature>
<dbReference type="InterPro" id="IPR036663">
    <property type="entry name" value="Fumarylacetoacetase_C_sf"/>
</dbReference>
<evidence type="ECO:0000256" key="2">
    <source>
        <dbReference type="ARBA" id="ARBA00022723"/>
    </source>
</evidence>
<organism evidence="5 6">
    <name type="scientific">Candidatus Desulfosporosinus infrequens</name>
    <dbReference type="NCBI Taxonomy" id="2043169"/>
    <lineage>
        <taxon>Bacteria</taxon>
        <taxon>Bacillati</taxon>
        <taxon>Bacillota</taxon>
        <taxon>Clostridia</taxon>
        <taxon>Eubacteriales</taxon>
        <taxon>Desulfitobacteriaceae</taxon>
        <taxon>Desulfosporosinus</taxon>
    </lineage>
</organism>
<reference evidence="6" key="1">
    <citation type="submission" date="2018-02" db="EMBL/GenBank/DDBJ databases">
        <authorList>
            <person name="Hausmann B."/>
        </authorList>
    </citation>
    <scope>NUCLEOTIDE SEQUENCE [LARGE SCALE GENOMIC DNA]</scope>
    <source>
        <strain evidence="6">Peat soil MAG SbF1</strain>
    </source>
</reference>
<dbReference type="PANTHER" id="PTHR42796:SF4">
    <property type="entry name" value="FUMARYLACETOACETATE HYDROLASE DOMAIN-CONTAINING PROTEIN 2A"/>
    <property type="match status" value="1"/>
</dbReference>
<dbReference type="InterPro" id="IPR018833">
    <property type="entry name" value="Rv2993c-like_N"/>
</dbReference>
<dbReference type="GO" id="GO:0019752">
    <property type="term" value="P:carboxylic acid metabolic process"/>
    <property type="evidence" value="ECO:0007669"/>
    <property type="project" value="UniProtKB-ARBA"/>
</dbReference>